<keyword evidence="3" id="KW-0175">Coiled coil</keyword>
<dbReference type="GO" id="GO:0015562">
    <property type="term" value="F:efflux transmembrane transporter activity"/>
    <property type="evidence" value="ECO:0007669"/>
    <property type="project" value="InterPro"/>
</dbReference>
<comment type="subcellular location">
    <subcellularLocation>
        <location evidence="2">Cell outer membrane</location>
        <topology evidence="2">Lipid-anchor</topology>
    </subcellularLocation>
</comment>
<dbReference type="NCBIfam" id="TIGR01845">
    <property type="entry name" value="outer_NodT"/>
    <property type="match status" value="1"/>
</dbReference>
<dbReference type="PROSITE" id="PS51257">
    <property type="entry name" value="PROKAR_LIPOPROTEIN"/>
    <property type="match status" value="1"/>
</dbReference>
<evidence type="ECO:0000256" key="3">
    <source>
        <dbReference type="SAM" id="Coils"/>
    </source>
</evidence>
<dbReference type="PANTHER" id="PTHR30203">
    <property type="entry name" value="OUTER MEMBRANE CATION EFFLUX PROTEIN"/>
    <property type="match status" value="1"/>
</dbReference>
<sequence length="467" mass="51179">MPLNKSTLFLTLLLGACSIAPIKNIETELAREIHIPQQWMLAAAKQSEARQQAWWQQFASAELNALMQQAMLGNQDLKAAALIWQRARIALDSQALAQSIISNGNLGANAAHHYGTNSNSNGFSASFSAAYQLDLWQKLAAATQTAAWNADAEAQDLLAARLSLQGEIANAWLQLLYAQARLELNQAQIAYQEQTYRLVGIRLSEGAASELEHSNAKQALSALAVSKRSLEAEIEQAQITLSILLGQAPQSFISSSRLNDIAIEAIAPQLPAALLHQRPDLRAAQYRLQADLGNIAVAERDFYPDINLNGGISGSSNILGDLLRNPIASLASSISLPFLQQRERNLALQNAQTQYQANLANFTQTLYRAFADVEKALSKVVESDDNAAHIAARLKNAQKIERLSQIRYQAGADSLQTLLDAQQSRREIESAMLDNRYQRISRRIALALALGGSENLDNLYSLTTQRK</sequence>
<dbReference type="RefSeq" id="WP_172459475.1">
    <property type="nucleotide sequence ID" value="NZ_UHIA01000004.1"/>
</dbReference>
<evidence type="ECO:0000256" key="1">
    <source>
        <dbReference type="ARBA" id="ARBA00007613"/>
    </source>
</evidence>
<protein>
    <submittedName>
        <fullName evidence="4">Probable efflux pump outer membrane protein ttgC</fullName>
    </submittedName>
</protein>
<reference evidence="4 5" key="1">
    <citation type="submission" date="2018-06" db="EMBL/GenBank/DDBJ databases">
        <authorList>
            <consortium name="Pathogen Informatics"/>
            <person name="Doyle S."/>
        </authorList>
    </citation>
    <scope>NUCLEOTIDE SEQUENCE [LARGE SCALE GENOMIC DNA]</scope>
    <source>
        <strain evidence="4 5">NCTC10717</strain>
    </source>
</reference>
<proteinExistence type="inferred from homology"/>
<dbReference type="AlphaFoldDB" id="A0A380MZQ0"/>
<name>A0A380MZQ0_9GAMM</name>
<dbReference type="SUPFAM" id="SSF56954">
    <property type="entry name" value="Outer membrane efflux proteins (OEP)"/>
    <property type="match status" value="1"/>
</dbReference>
<evidence type="ECO:0000313" key="4">
    <source>
        <dbReference type="EMBL" id="SUO98019.1"/>
    </source>
</evidence>
<keyword evidence="2" id="KW-0449">Lipoprotein</keyword>
<dbReference type="Gene3D" id="2.20.200.10">
    <property type="entry name" value="Outer membrane efflux proteins (OEP)"/>
    <property type="match status" value="1"/>
</dbReference>
<keyword evidence="2" id="KW-0472">Membrane</keyword>
<dbReference type="Proteomes" id="UP000254575">
    <property type="component" value="Unassembled WGS sequence"/>
</dbReference>
<feature type="coiled-coil region" evidence="3">
    <location>
        <begin position="220"/>
        <end position="247"/>
    </location>
</feature>
<keyword evidence="2" id="KW-0812">Transmembrane</keyword>
<organism evidence="4 5">
    <name type="scientific">Suttonella indologenes</name>
    <dbReference type="NCBI Taxonomy" id="13276"/>
    <lineage>
        <taxon>Bacteria</taxon>
        <taxon>Pseudomonadati</taxon>
        <taxon>Pseudomonadota</taxon>
        <taxon>Gammaproteobacteria</taxon>
        <taxon>Cardiobacteriales</taxon>
        <taxon>Cardiobacteriaceae</taxon>
        <taxon>Suttonella</taxon>
    </lineage>
</organism>
<keyword evidence="2" id="KW-1134">Transmembrane beta strand</keyword>
<accession>A0A380MZQ0</accession>
<dbReference type="EMBL" id="UHIA01000004">
    <property type="protein sequence ID" value="SUO98019.1"/>
    <property type="molecule type" value="Genomic_DNA"/>
</dbReference>
<gene>
    <name evidence="4" type="primary">ttgC_2</name>
    <name evidence="4" type="ORF">NCTC10717_01758</name>
</gene>
<comment type="similarity">
    <text evidence="1 2">Belongs to the outer membrane factor (OMF) (TC 1.B.17) family.</text>
</comment>
<dbReference type="InterPro" id="IPR010131">
    <property type="entry name" value="MdtP/NodT-like"/>
</dbReference>
<dbReference type="Gene3D" id="1.20.1600.10">
    <property type="entry name" value="Outer membrane efflux proteins (OEP)"/>
    <property type="match status" value="1"/>
</dbReference>
<dbReference type="PANTHER" id="PTHR30203:SF32">
    <property type="entry name" value="CATION EFFLUX SYSTEM PROTEIN CUSC"/>
    <property type="match status" value="1"/>
</dbReference>
<dbReference type="Pfam" id="PF02321">
    <property type="entry name" value="OEP"/>
    <property type="match status" value="2"/>
</dbReference>
<keyword evidence="5" id="KW-1185">Reference proteome</keyword>
<evidence type="ECO:0000313" key="5">
    <source>
        <dbReference type="Proteomes" id="UP000254575"/>
    </source>
</evidence>
<keyword evidence="2" id="KW-0564">Palmitate</keyword>
<evidence type="ECO:0000256" key="2">
    <source>
        <dbReference type="RuleBase" id="RU362097"/>
    </source>
</evidence>
<dbReference type="InterPro" id="IPR003423">
    <property type="entry name" value="OMP_efflux"/>
</dbReference>
<dbReference type="GO" id="GO:0009279">
    <property type="term" value="C:cell outer membrane"/>
    <property type="evidence" value="ECO:0007669"/>
    <property type="project" value="UniProtKB-SubCell"/>
</dbReference>